<dbReference type="KEGG" id="nsm:JO391_04210"/>
<evidence type="ECO:0000313" key="2">
    <source>
        <dbReference type="EMBL" id="QYZ70727.1"/>
    </source>
</evidence>
<reference evidence="2" key="1">
    <citation type="submission" date="2021-02" db="EMBL/GenBank/DDBJ databases">
        <title>Rhodobacter shimadae sp. nov., an aerobic anoxygenic phototrophic bacterium isolated from a hot spring.</title>
        <authorList>
            <person name="Muramatsu S."/>
            <person name="Haruta S."/>
            <person name="Hirose S."/>
            <person name="Hanada S."/>
        </authorList>
    </citation>
    <scope>NUCLEOTIDE SEQUENCE</scope>
    <source>
        <strain evidence="2">N10</strain>
    </source>
</reference>
<keyword evidence="3" id="KW-1185">Reference proteome</keyword>
<name>A0A8G0ZV87_9RHOB</name>
<protein>
    <recommendedName>
        <fullName evidence="4">Autotransporter domain-containing protein</fullName>
    </recommendedName>
</protein>
<feature type="chain" id="PRO_5034355097" description="Autotransporter domain-containing protein" evidence="1">
    <location>
        <begin position="27"/>
        <end position="309"/>
    </location>
</feature>
<evidence type="ECO:0008006" key="4">
    <source>
        <dbReference type="Google" id="ProtNLM"/>
    </source>
</evidence>
<evidence type="ECO:0000256" key="1">
    <source>
        <dbReference type="SAM" id="SignalP"/>
    </source>
</evidence>
<feature type="signal peptide" evidence="1">
    <location>
        <begin position="1"/>
        <end position="26"/>
    </location>
</feature>
<dbReference type="AlphaFoldDB" id="A0A8G0ZV87"/>
<dbReference type="SUPFAM" id="SSF103515">
    <property type="entry name" value="Autotransporter"/>
    <property type="match status" value="1"/>
</dbReference>
<sequence>MAATSKAWLGRGVAMALMLAPATAKAQDVRDQIRAQAAGALALLGAATVPNEAASTLSFSGGTETGGARFRGSQFGGGFNPDGSPLYLEGFLGWNSYDPVLLFDKDMVQGEAPTNWRSAALTAGVGWDFPIGAGMVFRPILDVAVGNITVDTPGDGPLEDVTSFLDDGVMATGLGGALMIEGNWMLRNDWEVDATLRHSHMWLQTTNGPLSAFGSAEAITSSAWARLRVPTPWQALRRPMRAVTEVAFASYTGDQAEILDTTWLAQIGIGAEIDLREAKLPWIDAGRLMLRYTRGDQVDGVSFGISADF</sequence>
<keyword evidence="1" id="KW-0732">Signal</keyword>
<dbReference type="Proteomes" id="UP000826300">
    <property type="component" value="Chromosome"/>
</dbReference>
<proteinExistence type="predicted"/>
<dbReference type="InterPro" id="IPR036709">
    <property type="entry name" value="Autotransporte_beta_dom_sf"/>
</dbReference>
<organism evidence="2 3">
    <name type="scientific">Neotabrizicola shimadae</name>
    <dbReference type="NCBI Taxonomy" id="2807096"/>
    <lineage>
        <taxon>Bacteria</taxon>
        <taxon>Pseudomonadati</taxon>
        <taxon>Pseudomonadota</taxon>
        <taxon>Alphaproteobacteria</taxon>
        <taxon>Rhodobacterales</taxon>
        <taxon>Paracoccaceae</taxon>
        <taxon>Neotabrizicola</taxon>
    </lineage>
</organism>
<accession>A0A8G0ZV87</accession>
<dbReference type="RefSeq" id="WP_220662944.1">
    <property type="nucleotide sequence ID" value="NZ_CP069370.1"/>
</dbReference>
<dbReference type="EMBL" id="CP069370">
    <property type="protein sequence ID" value="QYZ70727.1"/>
    <property type="molecule type" value="Genomic_DNA"/>
</dbReference>
<gene>
    <name evidence="2" type="ORF">JO391_04210</name>
</gene>
<evidence type="ECO:0000313" key="3">
    <source>
        <dbReference type="Proteomes" id="UP000826300"/>
    </source>
</evidence>